<evidence type="ECO:0000313" key="11">
    <source>
        <dbReference type="Proteomes" id="UP000767291"/>
    </source>
</evidence>
<dbReference type="SMART" id="SM00862">
    <property type="entry name" value="Trans_reg_C"/>
    <property type="match status" value="1"/>
</dbReference>
<feature type="domain" description="OmpR/PhoB-type" evidence="9">
    <location>
        <begin position="125"/>
        <end position="221"/>
    </location>
</feature>
<dbReference type="Gene3D" id="6.10.250.690">
    <property type="match status" value="1"/>
</dbReference>
<evidence type="ECO:0000256" key="3">
    <source>
        <dbReference type="ARBA" id="ARBA00023125"/>
    </source>
</evidence>
<evidence type="ECO:0000256" key="5">
    <source>
        <dbReference type="ARBA" id="ARBA00024867"/>
    </source>
</evidence>
<dbReference type="Gene3D" id="1.10.10.10">
    <property type="entry name" value="Winged helix-like DNA-binding domain superfamily/Winged helix DNA-binding domain"/>
    <property type="match status" value="1"/>
</dbReference>
<dbReference type="PANTHER" id="PTHR48111:SF2">
    <property type="entry name" value="RESPONSE REGULATOR SAER"/>
    <property type="match status" value="1"/>
</dbReference>
<dbReference type="CDD" id="cd17574">
    <property type="entry name" value="REC_OmpR"/>
    <property type="match status" value="1"/>
</dbReference>
<feature type="domain" description="Response regulatory" evidence="8">
    <location>
        <begin position="3"/>
        <end position="117"/>
    </location>
</feature>
<dbReference type="GO" id="GO:0003677">
    <property type="term" value="F:DNA binding"/>
    <property type="evidence" value="ECO:0007669"/>
    <property type="project" value="UniProtKB-KW"/>
</dbReference>
<dbReference type="Pfam" id="PF00486">
    <property type="entry name" value="Trans_reg_C"/>
    <property type="match status" value="1"/>
</dbReference>
<accession>A0ABS4E9Y6</accession>
<evidence type="ECO:0000256" key="2">
    <source>
        <dbReference type="ARBA" id="ARBA00023015"/>
    </source>
</evidence>
<dbReference type="InterPro" id="IPR036388">
    <property type="entry name" value="WH-like_DNA-bd_sf"/>
</dbReference>
<dbReference type="RefSeq" id="WP_209456213.1">
    <property type="nucleotide sequence ID" value="NZ_BAAACS010000013.1"/>
</dbReference>
<dbReference type="Proteomes" id="UP000767291">
    <property type="component" value="Unassembled WGS sequence"/>
</dbReference>
<dbReference type="SMART" id="SM00448">
    <property type="entry name" value="REC"/>
    <property type="match status" value="1"/>
</dbReference>
<dbReference type="PANTHER" id="PTHR48111">
    <property type="entry name" value="REGULATOR OF RPOS"/>
    <property type="match status" value="1"/>
</dbReference>
<evidence type="ECO:0000259" key="9">
    <source>
        <dbReference type="PROSITE" id="PS51755"/>
    </source>
</evidence>
<gene>
    <name evidence="10" type="ORF">J2Z43_001140</name>
</gene>
<protein>
    <recommendedName>
        <fullName evidence="1">Stage 0 sporulation protein A homolog</fullName>
    </recommendedName>
</protein>
<dbReference type="SUPFAM" id="SSF52172">
    <property type="entry name" value="CheY-like"/>
    <property type="match status" value="1"/>
</dbReference>
<keyword evidence="11" id="KW-1185">Reference proteome</keyword>
<dbReference type="CDD" id="cd00383">
    <property type="entry name" value="trans_reg_C"/>
    <property type="match status" value="1"/>
</dbReference>
<evidence type="ECO:0000256" key="1">
    <source>
        <dbReference type="ARBA" id="ARBA00018672"/>
    </source>
</evidence>
<dbReference type="PROSITE" id="PS51755">
    <property type="entry name" value="OMPR_PHOB"/>
    <property type="match status" value="1"/>
</dbReference>
<dbReference type="Pfam" id="PF00072">
    <property type="entry name" value="Response_reg"/>
    <property type="match status" value="1"/>
</dbReference>
<keyword evidence="4" id="KW-0804">Transcription</keyword>
<evidence type="ECO:0000256" key="4">
    <source>
        <dbReference type="ARBA" id="ARBA00023163"/>
    </source>
</evidence>
<dbReference type="Gene3D" id="3.40.50.2300">
    <property type="match status" value="1"/>
</dbReference>
<dbReference type="PROSITE" id="PS50110">
    <property type="entry name" value="RESPONSE_REGULATORY"/>
    <property type="match status" value="1"/>
</dbReference>
<evidence type="ECO:0000256" key="6">
    <source>
        <dbReference type="PROSITE-ProRule" id="PRU00169"/>
    </source>
</evidence>
<keyword evidence="2" id="KW-0805">Transcription regulation</keyword>
<name>A0ABS4E9Y6_9FIRM</name>
<evidence type="ECO:0000259" key="8">
    <source>
        <dbReference type="PROSITE" id="PS50110"/>
    </source>
</evidence>
<sequence length="221" mass="25128">MGMILAIDDEEDILVLIKNILNKDGHTVTTINDLTMSDMSLDRFVDYDLILLDVMMPNIDGFTLCEKIRTKVDCPIIFLTAKTMENDIMYGLGLGADDYITKPFGVGELRARVNAHIRREQREKHSYLVVSDVKFSLAGKEVFVKDERVNFTKSEYTICEYLAKNNGQVFSKDRIYEAVYGYDGEGNSSAIAEHIKNIRSKFDSVGLSPIETVWGVGYRWK</sequence>
<reference evidence="10 11" key="1">
    <citation type="submission" date="2021-03" db="EMBL/GenBank/DDBJ databases">
        <title>Genomic Encyclopedia of Type Strains, Phase IV (KMG-IV): sequencing the most valuable type-strain genomes for metagenomic binning, comparative biology and taxonomic classification.</title>
        <authorList>
            <person name="Goeker M."/>
        </authorList>
    </citation>
    <scope>NUCLEOTIDE SEQUENCE [LARGE SCALE GENOMIC DNA]</scope>
    <source>
        <strain evidence="10 11">DSM 1289</strain>
    </source>
</reference>
<proteinExistence type="predicted"/>
<dbReference type="InterPro" id="IPR001789">
    <property type="entry name" value="Sig_transdc_resp-reg_receiver"/>
</dbReference>
<keyword evidence="3 7" id="KW-0238">DNA-binding</keyword>
<dbReference type="EMBL" id="JAGGJX010000001">
    <property type="protein sequence ID" value="MBP1854750.1"/>
    <property type="molecule type" value="Genomic_DNA"/>
</dbReference>
<keyword evidence="6" id="KW-0597">Phosphoprotein</keyword>
<dbReference type="InterPro" id="IPR011006">
    <property type="entry name" value="CheY-like_superfamily"/>
</dbReference>
<dbReference type="InterPro" id="IPR039420">
    <property type="entry name" value="WalR-like"/>
</dbReference>
<evidence type="ECO:0000256" key="7">
    <source>
        <dbReference type="PROSITE-ProRule" id="PRU01091"/>
    </source>
</evidence>
<feature type="modified residue" description="4-aspartylphosphate" evidence="6">
    <location>
        <position position="53"/>
    </location>
</feature>
<comment type="caution">
    <text evidence="10">The sequence shown here is derived from an EMBL/GenBank/DDBJ whole genome shotgun (WGS) entry which is preliminary data.</text>
</comment>
<comment type="function">
    <text evidence="5">May play the central regulatory role in sporulation. It may be an element of the effector pathway responsible for the activation of sporulation genes in response to nutritional stress. Spo0A may act in concert with spo0H (a sigma factor) to control the expression of some genes that are critical to the sporulation process.</text>
</comment>
<organism evidence="10 11">
    <name type="scientific">Metaclostridioides mangenotii</name>
    <dbReference type="NCBI Taxonomy" id="1540"/>
    <lineage>
        <taxon>Bacteria</taxon>
        <taxon>Bacillati</taxon>
        <taxon>Bacillota</taxon>
        <taxon>Clostridia</taxon>
        <taxon>Peptostreptococcales</taxon>
        <taxon>Peptostreptococcaceae</taxon>
        <taxon>Metaclostridioides</taxon>
    </lineage>
</organism>
<dbReference type="InterPro" id="IPR001867">
    <property type="entry name" value="OmpR/PhoB-type_DNA-bd"/>
</dbReference>
<feature type="DNA-binding region" description="OmpR/PhoB-type" evidence="7">
    <location>
        <begin position="125"/>
        <end position="221"/>
    </location>
</feature>
<evidence type="ECO:0000313" key="10">
    <source>
        <dbReference type="EMBL" id="MBP1854750.1"/>
    </source>
</evidence>